<sequence>MVYNDFVKNPFTNLTSLFSHGSDSVVGIDFGSSAIKVVQLKKKNGQAVLETYGSVALGPYAEVEAGRAARLPSETLADALKDVMREAKVTARACGSAVPAAESLIAALALPVRQGEDISRIIPIEARKYIPTPISEVTLDWRVLQKQEGVSAAESDKTEVLITAVHRDAQERLKTVLVSAELDASFLEIEAFSTVRAAALAPDGAFGILDIGASASKVSIVDNGVMRDAHTIVRGGQDMTLALSSALGISVIEAEEKKRSGNSQNGTQTVSVVLTRILSEAREVFRRYEIHMRRTLQGVFLSGGGALLAGLSAEAEKTFGAPVTIIDPMARLAAPAFLSPLLARAGPEFAVAIGAALRRLEEVR</sequence>
<evidence type="ECO:0000313" key="2">
    <source>
        <dbReference type="Proteomes" id="UP000177797"/>
    </source>
</evidence>
<gene>
    <name evidence="1" type="ORF">A2938_00240</name>
</gene>
<dbReference type="Gene3D" id="3.30.420.40">
    <property type="match status" value="2"/>
</dbReference>
<dbReference type="PANTHER" id="PTHR32432">
    <property type="entry name" value="CELL DIVISION PROTEIN FTSA-RELATED"/>
    <property type="match status" value="1"/>
</dbReference>
<name>A0A1G2NF17_9BACT</name>
<dbReference type="NCBIfam" id="TIGR01175">
    <property type="entry name" value="pilM"/>
    <property type="match status" value="1"/>
</dbReference>
<protein>
    <recommendedName>
        <fullName evidence="3">SHS2 domain-containing protein</fullName>
    </recommendedName>
</protein>
<reference evidence="1 2" key="1">
    <citation type="journal article" date="2016" name="Nat. Commun.">
        <title>Thousands of microbial genomes shed light on interconnected biogeochemical processes in an aquifer system.</title>
        <authorList>
            <person name="Anantharaman K."/>
            <person name="Brown C.T."/>
            <person name="Hug L.A."/>
            <person name="Sharon I."/>
            <person name="Castelle C.J."/>
            <person name="Probst A.J."/>
            <person name="Thomas B.C."/>
            <person name="Singh A."/>
            <person name="Wilkins M.J."/>
            <person name="Karaoz U."/>
            <person name="Brodie E.L."/>
            <person name="Williams K.H."/>
            <person name="Hubbard S.S."/>
            <person name="Banfield J.F."/>
        </authorList>
    </citation>
    <scope>NUCLEOTIDE SEQUENCE [LARGE SCALE GENOMIC DNA]</scope>
</reference>
<proteinExistence type="predicted"/>
<dbReference type="InterPro" id="IPR043129">
    <property type="entry name" value="ATPase_NBD"/>
</dbReference>
<evidence type="ECO:0008006" key="3">
    <source>
        <dbReference type="Google" id="ProtNLM"/>
    </source>
</evidence>
<dbReference type="Proteomes" id="UP000177797">
    <property type="component" value="Unassembled WGS sequence"/>
</dbReference>
<dbReference type="SUPFAM" id="SSF53067">
    <property type="entry name" value="Actin-like ATPase domain"/>
    <property type="match status" value="2"/>
</dbReference>
<dbReference type="AlphaFoldDB" id="A0A1G2NF17"/>
<dbReference type="InterPro" id="IPR005883">
    <property type="entry name" value="PilM"/>
</dbReference>
<dbReference type="PIRSF" id="PIRSF019169">
    <property type="entry name" value="PilM"/>
    <property type="match status" value="1"/>
</dbReference>
<dbReference type="Gene3D" id="3.30.1490.300">
    <property type="match status" value="1"/>
</dbReference>
<comment type="caution">
    <text evidence="1">The sequence shown here is derived from an EMBL/GenBank/DDBJ whole genome shotgun (WGS) entry which is preliminary data.</text>
</comment>
<accession>A0A1G2NF17</accession>
<dbReference type="Pfam" id="PF11104">
    <property type="entry name" value="PilM_2"/>
    <property type="match status" value="1"/>
</dbReference>
<organism evidence="1 2">
    <name type="scientific">Candidatus Taylorbacteria bacterium RIFCSPLOWO2_01_FULL_48_100</name>
    <dbReference type="NCBI Taxonomy" id="1802322"/>
    <lineage>
        <taxon>Bacteria</taxon>
        <taxon>Candidatus Tayloriibacteriota</taxon>
    </lineage>
</organism>
<evidence type="ECO:0000313" key="1">
    <source>
        <dbReference type="EMBL" id="OHA34663.1"/>
    </source>
</evidence>
<dbReference type="EMBL" id="MHSA01000010">
    <property type="protein sequence ID" value="OHA34663.1"/>
    <property type="molecule type" value="Genomic_DNA"/>
</dbReference>
<dbReference type="CDD" id="cd24049">
    <property type="entry name" value="ASKHA_NBD_PilM"/>
    <property type="match status" value="1"/>
</dbReference>
<dbReference type="InterPro" id="IPR050696">
    <property type="entry name" value="FtsA/MreB"/>
</dbReference>
<dbReference type="PANTHER" id="PTHR32432:SF3">
    <property type="entry name" value="ETHANOLAMINE UTILIZATION PROTEIN EUTJ"/>
    <property type="match status" value="1"/>
</dbReference>